<protein>
    <submittedName>
        <fullName evidence="2">Ribonuclease H</fullName>
    </submittedName>
</protein>
<dbReference type="PROSITE" id="PS50879">
    <property type="entry name" value="RNASE_H_1"/>
    <property type="match status" value="1"/>
</dbReference>
<dbReference type="PANTHER" id="PTHR47723">
    <property type="entry name" value="OS05G0353850 PROTEIN"/>
    <property type="match status" value="1"/>
</dbReference>
<dbReference type="PANTHER" id="PTHR47723:SF19">
    <property type="entry name" value="POLYNUCLEOTIDYL TRANSFERASE, RIBONUCLEASE H-LIKE SUPERFAMILY PROTEIN"/>
    <property type="match status" value="1"/>
</dbReference>
<dbReference type="InterPro" id="IPR012337">
    <property type="entry name" value="RNaseH-like_sf"/>
</dbReference>
<name>A0AAE5T1F2_STACR</name>
<reference evidence="2 3" key="1">
    <citation type="journal article" date="2016" name="Front. Microbiol.">
        <title>Comprehensive Phylogenetic Analysis of Bovine Non-aureus Staphylococci Species Based on Whole-Genome Sequencing.</title>
        <authorList>
            <person name="Naushad S."/>
            <person name="Barkema H.W."/>
            <person name="Luby C."/>
            <person name="Condas L.A."/>
            <person name="Nobrega D.B."/>
            <person name="Carson D.A."/>
            <person name="De Buck J."/>
        </authorList>
    </citation>
    <scope>NUCLEOTIDE SEQUENCE [LARGE SCALE GENOMIC DNA]</scope>
    <source>
        <strain evidence="2 3">SNUC 505</strain>
    </source>
</reference>
<evidence type="ECO:0000259" key="1">
    <source>
        <dbReference type="PROSITE" id="PS50879"/>
    </source>
</evidence>
<dbReference type="InterPro" id="IPR053151">
    <property type="entry name" value="RNase_H-like"/>
</dbReference>
<dbReference type="AlphaFoldDB" id="A0AAE5T1F2"/>
<dbReference type="SUPFAM" id="SSF53098">
    <property type="entry name" value="Ribonuclease H-like"/>
    <property type="match status" value="1"/>
</dbReference>
<sequence length="141" mass="16571">MAKIYFDAATKGNPGMSTYGVVIVDEQQRFQYSDVIGEKENHEAEWEALLVALNQAARLNITNALIYTDSKLIEDAVQRKFVKNIKYKNYLNQYLEISQQFELCFVKWVPREQNKEANMLAQTKLHQYSKQNKIQKKKRFT</sequence>
<organism evidence="2 3">
    <name type="scientific">Staphylococcus chromogenes</name>
    <name type="common">Staphylococcus hyicus subsp. chromogenes</name>
    <dbReference type="NCBI Taxonomy" id="46126"/>
    <lineage>
        <taxon>Bacteria</taxon>
        <taxon>Bacillati</taxon>
        <taxon>Bacillota</taxon>
        <taxon>Bacilli</taxon>
        <taxon>Bacillales</taxon>
        <taxon>Staphylococcaceae</taxon>
        <taxon>Staphylococcus</taxon>
    </lineage>
</organism>
<dbReference type="Proteomes" id="UP000242704">
    <property type="component" value="Unassembled WGS sequence"/>
</dbReference>
<dbReference type="Pfam" id="PF13456">
    <property type="entry name" value="RVT_3"/>
    <property type="match status" value="1"/>
</dbReference>
<accession>A0AAE5T1F2</accession>
<evidence type="ECO:0000313" key="3">
    <source>
        <dbReference type="Proteomes" id="UP000242704"/>
    </source>
</evidence>
<dbReference type="GO" id="GO:0003676">
    <property type="term" value="F:nucleic acid binding"/>
    <property type="evidence" value="ECO:0007669"/>
    <property type="project" value="InterPro"/>
</dbReference>
<comment type="caution">
    <text evidence="2">The sequence shown here is derived from an EMBL/GenBank/DDBJ whole genome shotgun (WGS) entry which is preliminary data.</text>
</comment>
<dbReference type="GO" id="GO:0004523">
    <property type="term" value="F:RNA-DNA hybrid ribonuclease activity"/>
    <property type="evidence" value="ECO:0007669"/>
    <property type="project" value="InterPro"/>
</dbReference>
<dbReference type="EMBL" id="PZBZ01000005">
    <property type="protein sequence ID" value="PTG16799.1"/>
    <property type="molecule type" value="Genomic_DNA"/>
</dbReference>
<dbReference type="RefSeq" id="WP_103159449.1">
    <property type="nucleotide sequence ID" value="NZ_BMDK01000001.1"/>
</dbReference>
<gene>
    <name evidence="2" type="ORF">BU653_01575</name>
</gene>
<dbReference type="CDD" id="cd09279">
    <property type="entry name" value="RNase_HI_like"/>
    <property type="match status" value="1"/>
</dbReference>
<dbReference type="InterPro" id="IPR036397">
    <property type="entry name" value="RNaseH_sf"/>
</dbReference>
<feature type="domain" description="RNase H type-1" evidence="1">
    <location>
        <begin position="1"/>
        <end position="126"/>
    </location>
</feature>
<proteinExistence type="predicted"/>
<dbReference type="Gene3D" id="3.30.420.10">
    <property type="entry name" value="Ribonuclease H-like superfamily/Ribonuclease H"/>
    <property type="match status" value="1"/>
</dbReference>
<dbReference type="InterPro" id="IPR002156">
    <property type="entry name" value="RNaseH_domain"/>
</dbReference>
<evidence type="ECO:0000313" key="2">
    <source>
        <dbReference type="EMBL" id="PTG16799.1"/>
    </source>
</evidence>